<sequence>MATIGYSHTASSVQARRDYDGWIIAGYGALLGVIALAALYLTSGGPGNGEAALVLMVAMP</sequence>
<keyword evidence="1" id="KW-0812">Transmembrane</keyword>
<protein>
    <submittedName>
        <fullName evidence="2">Uncharacterized protein</fullName>
    </submittedName>
</protein>
<proteinExistence type="predicted"/>
<name>A0AB39XG14_9BRAD</name>
<feature type="transmembrane region" description="Helical" evidence="1">
    <location>
        <begin position="21"/>
        <end position="41"/>
    </location>
</feature>
<dbReference type="AlphaFoldDB" id="A0AB39XG14"/>
<organism evidence="2">
    <name type="scientific">Bradyrhizobium sp. LLZ17</name>
    <dbReference type="NCBI Taxonomy" id="3239388"/>
    <lineage>
        <taxon>Bacteria</taxon>
        <taxon>Pseudomonadati</taxon>
        <taxon>Pseudomonadota</taxon>
        <taxon>Alphaproteobacteria</taxon>
        <taxon>Hyphomicrobiales</taxon>
        <taxon>Nitrobacteraceae</taxon>
        <taxon>Bradyrhizobium</taxon>
    </lineage>
</organism>
<accession>A0AB39XG14</accession>
<dbReference type="EMBL" id="CP165734">
    <property type="protein sequence ID" value="XDV56702.1"/>
    <property type="molecule type" value="Genomic_DNA"/>
</dbReference>
<reference evidence="2" key="1">
    <citation type="submission" date="2024-08" db="EMBL/GenBank/DDBJ databases">
        <authorList>
            <person name="Chaddad Z."/>
            <person name="Lamrabet M."/>
            <person name="Bouhnik O."/>
            <person name="Alami S."/>
            <person name="Wipf D."/>
            <person name="Courty P.E."/>
            <person name="Missbah El Idrissi M."/>
        </authorList>
    </citation>
    <scope>NUCLEOTIDE SEQUENCE</scope>
    <source>
        <strain evidence="2">LLZ17</strain>
    </source>
</reference>
<evidence type="ECO:0000313" key="2">
    <source>
        <dbReference type="EMBL" id="XDV56702.1"/>
    </source>
</evidence>
<keyword evidence="1" id="KW-0472">Membrane</keyword>
<evidence type="ECO:0000256" key="1">
    <source>
        <dbReference type="SAM" id="Phobius"/>
    </source>
</evidence>
<keyword evidence="1" id="KW-1133">Transmembrane helix</keyword>
<gene>
    <name evidence="2" type="ORF">AB8Z38_29350</name>
</gene>
<dbReference type="RefSeq" id="WP_369721143.1">
    <property type="nucleotide sequence ID" value="NZ_CP165734.1"/>
</dbReference>